<evidence type="ECO:0000313" key="2">
    <source>
        <dbReference type="EMBL" id="TQE14243.1"/>
    </source>
</evidence>
<sequence length="59" mass="6676">MYQSLRPSMCGTNSSPPSLQSRESFGWRLQIQSMYGPKWLDVLNQYSTQGNAQHKAILG</sequence>
<name>A0A540NUH3_MALBA</name>
<dbReference type="EMBL" id="VIEB01000005">
    <property type="protein sequence ID" value="TQE14243.1"/>
    <property type="molecule type" value="Genomic_DNA"/>
</dbReference>
<evidence type="ECO:0000256" key="1">
    <source>
        <dbReference type="SAM" id="MobiDB-lite"/>
    </source>
</evidence>
<dbReference type="Proteomes" id="UP000315295">
    <property type="component" value="Unassembled WGS sequence"/>
</dbReference>
<keyword evidence="3" id="KW-1185">Reference proteome</keyword>
<proteinExistence type="predicted"/>
<comment type="caution">
    <text evidence="2">The sequence shown here is derived from an EMBL/GenBank/DDBJ whole genome shotgun (WGS) entry which is preliminary data.</text>
</comment>
<gene>
    <name evidence="2" type="ORF">C1H46_000162</name>
</gene>
<reference evidence="2 3" key="1">
    <citation type="journal article" date="2019" name="G3 (Bethesda)">
        <title>Sequencing of a Wild Apple (Malus baccata) Genome Unravels the Differences Between Cultivated and Wild Apple Species Regarding Disease Resistance and Cold Tolerance.</title>
        <authorList>
            <person name="Chen X."/>
        </authorList>
    </citation>
    <scope>NUCLEOTIDE SEQUENCE [LARGE SCALE GENOMIC DNA]</scope>
    <source>
        <strain evidence="3">cv. Shandingzi</strain>
        <tissue evidence="2">Leaves</tissue>
    </source>
</reference>
<evidence type="ECO:0000313" key="3">
    <source>
        <dbReference type="Proteomes" id="UP000315295"/>
    </source>
</evidence>
<accession>A0A540NUH3</accession>
<organism evidence="2 3">
    <name type="scientific">Malus baccata</name>
    <name type="common">Siberian crab apple</name>
    <name type="synonym">Pyrus baccata</name>
    <dbReference type="NCBI Taxonomy" id="106549"/>
    <lineage>
        <taxon>Eukaryota</taxon>
        <taxon>Viridiplantae</taxon>
        <taxon>Streptophyta</taxon>
        <taxon>Embryophyta</taxon>
        <taxon>Tracheophyta</taxon>
        <taxon>Spermatophyta</taxon>
        <taxon>Magnoliopsida</taxon>
        <taxon>eudicotyledons</taxon>
        <taxon>Gunneridae</taxon>
        <taxon>Pentapetalae</taxon>
        <taxon>rosids</taxon>
        <taxon>fabids</taxon>
        <taxon>Rosales</taxon>
        <taxon>Rosaceae</taxon>
        <taxon>Amygdaloideae</taxon>
        <taxon>Maleae</taxon>
        <taxon>Malus</taxon>
    </lineage>
</organism>
<feature type="region of interest" description="Disordered" evidence="1">
    <location>
        <begin position="1"/>
        <end position="21"/>
    </location>
</feature>
<dbReference type="AlphaFoldDB" id="A0A540NUH3"/>
<protein>
    <submittedName>
        <fullName evidence="2">Uncharacterized protein</fullName>
    </submittedName>
</protein>